<gene>
    <name evidence="1" type="primary">arsR13</name>
    <name evidence="1" type="ORF">HSR121_1408</name>
</gene>
<accession>A0A897MZP5</accession>
<dbReference type="InterPro" id="IPR036388">
    <property type="entry name" value="WH-like_DNA-bd_sf"/>
</dbReference>
<dbReference type="EMBL" id="CP064787">
    <property type="protein sequence ID" value="QSG05751.1"/>
    <property type="molecule type" value="Genomic_DNA"/>
</dbReference>
<dbReference type="Proteomes" id="UP000663525">
    <property type="component" value="Chromosome"/>
</dbReference>
<reference evidence="1" key="1">
    <citation type="submission" date="2020-11" db="EMBL/GenBank/DDBJ databases">
        <title>Carbohydrate-dependent, anaerobic sulfur respiration: A novel catabolism in halophilic archaea.</title>
        <authorList>
            <person name="Sorokin D.Y."/>
            <person name="Messina E."/>
            <person name="Smedile F."/>
            <person name="La Cono V."/>
            <person name="Hallsworth J.E."/>
            <person name="Yakimov M.M."/>
        </authorList>
    </citation>
    <scope>NUCLEOTIDE SEQUENCE</scope>
    <source>
        <strain evidence="1">HSR12-1</strain>
    </source>
</reference>
<dbReference type="Gene3D" id="1.10.10.10">
    <property type="entry name" value="Winged helix-like DNA-binding domain superfamily/Winged helix DNA-binding domain"/>
    <property type="match status" value="1"/>
</dbReference>
<protein>
    <submittedName>
        <fullName evidence="1">Transcriptional regulator containing HTH domain,ArsR family</fullName>
    </submittedName>
</protein>
<dbReference type="AlphaFoldDB" id="A0A897MZP5"/>
<evidence type="ECO:0000313" key="2">
    <source>
        <dbReference type="Proteomes" id="UP000663525"/>
    </source>
</evidence>
<evidence type="ECO:0000313" key="1">
    <source>
        <dbReference type="EMBL" id="QSG05751.1"/>
    </source>
</evidence>
<dbReference type="SUPFAM" id="SSF46785">
    <property type="entry name" value="Winged helix' DNA-binding domain"/>
    <property type="match status" value="1"/>
</dbReference>
<name>A0A897MZP5_9EURY</name>
<dbReference type="InterPro" id="IPR036390">
    <property type="entry name" value="WH_DNA-bd_sf"/>
</dbReference>
<dbReference type="Pfam" id="PF13412">
    <property type="entry name" value="HTH_24"/>
    <property type="match status" value="1"/>
</dbReference>
<organism evidence="1 2">
    <name type="scientific">Halapricum desulfuricans</name>
    <dbReference type="NCBI Taxonomy" id="2841257"/>
    <lineage>
        <taxon>Archaea</taxon>
        <taxon>Methanobacteriati</taxon>
        <taxon>Methanobacteriota</taxon>
        <taxon>Stenosarchaea group</taxon>
        <taxon>Halobacteria</taxon>
        <taxon>Halobacteriales</taxon>
        <taxon>Haloarculaceae</taxon>
        <taxon>Halapricum</taxon>
    </lineage>
</organism>
<sequence length="123" mass="13996">MSLATVRPTMTLGDYLRTYFRRENIITLYSLVRGTMSTTETATTDAPTEDDREALRELPPSAKLVAKALEYNDQLTQSQLAEETLLPGRTVRYALNRLEEIGVVDARFSFTDARKRVYSLQTE</sequence>
<proteinExistence type="predicted"/>